<dbReference type="CDD" id="cd03257">
    <property type="entry name" value="ABC_NikE_OppD_transporters"/>
    <property type="match status" value="1"/>
</dbReference>
<dbReference type="Pfam" id="PF00005">
    <property type="entry name" value="ABC_tran"/>
    <property type="match status" value="1"/>
</dbReference>
<sequence>MYKENDIILETKNLTKIYEKSDNKKVIACNNVNLQIHKGKTLGIVGESGSGKSTLVNMLMDLEKPTSGEILYHGKDISKFTKEEVWLNRQNIQIVFQDPWSAFNPKMNVMQILTEPLMNYNRLKKSERKEKAVELLKMVDLPEKFVTKYPQNMSGGQRQRLGIARAISLEPEILIYDEATSALDVSIQKTVVELLVRLQKEKGITMIFICHDIALIESFAHQIAVMYHGDVVEFIEGGQISEKAKHPYTKALLNAIFPVHEKKETTK</sequence>
<evidence type="ECO:0000256" key="1">
    <source>
        <dbReference type="ARBA" id="ARBA00022448"/>
    </source>
</evidence>
<dbReference type="InterPro" id="IPR003593">
    <property type="entry name" value="AAA+_ATPase"/>
</dbReference>
<dbReference type="PROSITE" id="PS50893">
    <property type="entry name" value="ABC_TRANSPORTER_2"/>
    <property type="match status" value="1"/>
</dbReference>
<dbReference type="InterPro" id="IPR017871">
    <property type="entry name" value="ABC_transporter-like_CS"/>
</dbReference>
<dbReference type="PANTHER" id="PTHR43776">
    <property type="entry name" value="TRANSPORT ATP-BINDING PROTEIN"/>
    <property type="match status" value="1"/>
</dbReference>
<dbReference type="PANTHER" id="PTHR43776:SF8">
    <property type="entry name" value="ABC TRANSPORTER, ATP-BINDING PROTEIN"/>
    <property type="match status" value="1"/>
</dbReference>
<evidence type="ECO:0000313" key="5">
    <source>
        <dbReference type="EMBL" id="BBM37323.1"/>
    </source>
</evidence>
<keyword evidence="3" id="KW-0067">ATP-binding</keyword>
<dbReference type="GO" id="GO:0005524">
    <property type="term" value="F:ATP binding"/>
    <property type="evidence" value="ECO:0007669"/>
    <property type="project" value="UniProtKB-KW"/>
</dbReference>
<keyword evidence="1" id="KW-0813">Transport</keyword>
<protein>
    <submittedName>
        <fullName evidence="5">ABC-type oligopeptide transport system, ATPase component</fullName>
    </submittedName>
</protein>
<dbReference type="AlphaFoldDB" id="A0A510JHC3"/>
<proteinExistence type="predicted"/>
<evidence type="ECO:0000256" key="3">
    <source>
        <dbReference type="ARBA" id="ARBA00022840"/>
    </source>
</evidence>
<dbReference type="Gene3D" id="3.40.50.300">
    <property type="entry name" value="P-loop containing nucleotide triphosphate hydrolases"/>
    <property type="match status" value="1"/>
</dbReference>
<evidence type="ECO:0000259" key="4">
    <source>
        <dbReference type="PROSITE" id="PS50893"/>
    </source>
</evidence>
<keyword evidence="2" id="KW-0547">Nucleotide-binding</keyword>
<dbReference type="SUPFAM" id="SSF52540">
    <property type="entry name" value="P-loop containing nucleoside triphosphate hydrolases"/>
    <property type="match status" value="1"/>
</dbReference>
<dbReference type="OrthoDB" id="9806285at2"/>
<evidence type="ECO:0000313" key="6">
    <source>
        <dbReference type="Proteomes" id="UP000321606"/>
    </source>
</evidence>
<dbReference type="PROSITE" id="PS00211">
    <property type="entry name" value="ABC_TRANSPORTER_1"/>
    <property type="match status" value="1"/>
</dbReference>
<dbReference type="Proteomes" id="UP000321606">
    <property type="component" value="Chromosome"/>
</dbReference>
<organism evidence="5 6">
    <name type="scientific">Pseudoleptotrichia goodfellowii</name>
    <dbReference type="NCBI Taxonomy" id="157692"/>
    <lineage>
        <taxon>Bacteria</taxon>
        <taxon>Fusobacteriati</taxon>
        <taxon>Fusobacteriota</taxon>
        <taxon>Fusobacteriia</taxon>
        <taxon>Fusobacteriales</taxon>
        <taxon>Leptotrichiaceae</taxon>
        <taxon>Pseudoleptotrichia</taxon>
    </lineage>
</organism>
<gene>
    <name evidence="5" type="ORF">JCM16774_2285</name>
</gene>
<feature type="domain" description="ABC transporter" evidence="4">
    <location>
        <begin position="9"/>
        <end position="253"/>
    </location>
</feature>
<dbReference type="SMART" id="SM00382">
    <property type="entry name" value="AAA"/>
    <property type="match status" value="1"/>
</dbReference>
<evidence type="ECO:0000256" key="2">
    <source>
        <dbReference type="ARBA" id="ARBA00022741"/>
    </source>
</evidence>
<dbReference type="GO" id="GO:0055085">
    <property type="term" value="P:transmembrane transport"/>
    <property type="evidence" value="ECO:0007669"/>
    <property type="project" value="UniProtKB-ARBA"/>
</dbReference>
<dbReference type="EMBL" id="AP019822">
    <property type="protein sequence ID" value="BBM37323.1"/>
    <property type="molecule type" value="Genomic_DNA"/>
</dbReference>
<dbReference type="InterPro" id="IPR027417">
    <property type="entry name" value="P-loop_NTPase"/>
</dbReference>
<accession>A0A510JHC3</accession>
<name>A0A510JHC3_9FUSO</name>
<dbReference type="InterPro" id="IPR050319">
    <property type="entry name" value="ABC_transp_ATP-bind"/>
</dbReference>
<dbReference type="KEGG" id="lgo:JCM16774_2285"/>
<dbReference type="InterPro" id="IPR003439">
    <property type="entry name" value="ABC_transporter-like_ATP-bd"/>
</dbReference>
<dbReference type="GO" id="GO:0016887">
    <property type="term" value="F:ATP hydrolysis activity"/>
    <property type="evidence" value="ECO:0007669"/>
    <property type="project" value="InterPro"/>
</dbReference>
<reference evidence="5 6" key="1">
    <citation type="submission" date="2019-07" db="EMBL/GenBank/DDBJ databases">
        <title>Complete Genome Sequence of Leptotrichia goodfellowii Strain JCM 16774.</title>
        <authorList>
            <person name="Watanabe S."/>
            <person name="Cui L."/>
        </authorList>
    </citation>
    <scope>NUCLEOTIDE SEQUENCE [LARGE SCALE GENOMIC DNA]</scope>
    <source>
        <strain evidence="5 6">JCM16774</strain>
    </source>
</reference>